<dbReference type="SUPFAM" id="SSF53098">
    <property type="entry name" value="Ribonuclease H-like"/>
    <property type="match status" value="1"/>
</dbReference>
<evidence type="ECO:0000313" key="4">
    <source>
        <dbReference type="Proteomes" id="UP000199356"/>
    </source>
</evidence>
<dbReference type="PROSITE" id="PS50994">
    <property type="entry name" value="INTEGRASE"/>
    <property type="match status" value="1"/>
</dbReference>
<dbReference type="InterPro" id="IPR051917">
    <property type="entry name" value="Transposase-Integrase"/>
</dbReference>
<dbReference type="Gene3D" id="3.30.420.10">
    <property type="entry name" value="Ribonuclease H-like superfamily/Ribonuclease H"/>
    <property type="match status" value="1"/>
</dbReference>
<name>A0A1I5WD52_9RHOB</name>
<sequence length="336" mass="39186">MVSCYTHLDLAERRCLAKWREAKIPMKEIAVRLGRAPSSLYREIKRNYFRDAELPQLDGYHGVAAQRMADERRATHRKLVADPALRTVVTERLREGWSPEQIAGRLRIDPRPGRVSHETIYRYAYSREGLADGLYRHLPERRRRRRPRIARRRHGKRFPEAMSIAQRPASVARRSEFGHWECDLVLFRREFGKPNISMLVERVSRFAMALRNDDRQSRPVMEAVADALSTLPSEARQSVTFDRGTEFTAWAHLQELLDVEPWFCDPKSPWQKGTVENTNGRIRRYLPRHADPTALTNRYLKSICERLNATPRKCLGFRTPAEVFRNRLIETGGSVN</sequence>
<dbReference type="OrthoDB" id="9803231at2"/>
<dbReference type="Proteomes" id="UP000199356">
    <property type="component" value="Unassembled WGS sequence"/>
</dbReference>
<keyword evidence="1" id="KW-0233">DNA recombination</keyword>
<evidence type="ECO:0000259" key="2">
    <source>
        <dbReference type="PROSITE" id="PS50994"/>
    </source>
</evidence>
<dbReference type="Pfam" id="PF00665">
    <property type="entry name" value="rve"/>
    <property type="match status" value="1"/>
</dbReference>
<evidence type="ECO:0000313" key="3">
    <source>
        <dbReference type="EMBL" id="SFQ17591.1"/>
    </source>
</evidence>
<dbReference type="NCBIfam" id="NF033563">
    <property type="entry name" value="transpos_IS30"/>
    <property type="match status" value="1"/>
</dbReference>
<evidence type="ECO:0000256" key="1">
    <source>
        <dbReference type="ARBA" id="ARBA00023172"/>
    </source>
</evidence>
<keyword evidence="4" id="KW-1185">Reference proteome</keyword>
<dbReference type="GO" id="GO:0015074">
    <property type="term" value="P:DNA integration"/>
    <property type="evidence" value="ECO:0007669"/>
    <property type="project" value="InterPro"/>
</dbReference>
<dbReference type="PANTHER" id="PTHR10948">
    <property type="entry name" value="TRANSPOSASE"/>
    <property type="match status" value="1"/>
</dbReference>
<protein>
    <submittedName>
        <fullName evidence="3">Transposase, IS30 family</fullName>
    </submittedName>
</protein>
<dbReference type="PANTHER" id="PTHR10948:SF23">
    <property type="entry name" value="TRANSPOSASE INSI FOR INSERTION SEQUENCE ELEMENT IS30A-RELATED"/>
    <property type="match status" value="1"/>
</dbReference>
<dbReference type="InterPro" id="IPR001584">
    <property type="entry name" value="Integrase_cat-core"/>
</dbReference>
<dbReference type="GO" id="GO:0004803">
    <property type="term" value="F:transposase activity"/>
    <property type="evidence" value="ECO:0007669"/>
    <property type="project" value="TreeGrafter"/>
</dbReference>
<dbReference type="InterPro" id="IPR036397">
    <property type="entry name" value="RNaseH_sf"/>
</dbReference>
<dbReference type="InterPro" id="IPR025246">
    <property type="entry name" value="IS30-like_HTH"/>
</dbReference>
<organism evidence="3 4">
    <name type="scientific">Tranquillimonas alkanivorans</name>
    <dbReference type="NCBI Taxonomy" id="441119"/>
    <lineage>
        <taxon>Bacteria</taxon>
        <taxon>Pseudomonadati</taxon>
        <taxon>Pseudomonadota</taxon>
        <taxon>Alphaproteobacteria</taxon>
        <taxon>Rhodobacterales</taxon>
        <taxon>Roseobacteraceae</taxon>
        <taxon>Tranquillimonas</taxon>
    </lineage>
</organism>
<reference evidence="3 4" key="1">
    <citation type="submission" date="2016-10" db="EMBL/GenBank/DDBJ databases">
        <authorList>
            <person name="de Groot N.N."/>
        </authorList>
    </citation>
    <scope>NUCLEOTIDE SEQUENCE [LARGE SCALE GENOMIC DNA]</scope>
    <source>
        <strain evidence="3 4">DSM 19547</strain>
    </source>
</reference>
<feature type="domain" description="Integrase catalytic" evidence="2">
    <location>
        <begin position="164"/>
        <end position="328"/>
    </location>
</feature>
<accession>A0A1I5WD52</accession>
<dbReference type="GO" id="GO:0003676">
    <property type="term" value="F:nucleic acid binding"/>
    <property type="evidence" value="ECO:0007669"/>
    <property type="project" value="InterPro"/>
</dbReference>
<gene>
    <name evidence="3" type="ORF">SAMN04488047_1444</name>
</gene>
<dbReference type="EMBL" id="FOXA01000044">
    <property type="protein sequence ID" value="SFQ17591.1"/>
    <property type="molecule type" value="Genomic_DNA"/>
</dbReference>
<dbReference type="GO" id="GO:0005829">
    <property type="term" value="C:cytosol"/>
    <property type="evidence" value="ECO:0007669"/>
    <property type="project" value="TreeGrafter"/>
</dbReference>
<dbReference type="GO" id="GO:0032196">
    <property type="term" value="P:transposition"/>
    <property type="evidence" value="ECO:0007669"/>
    <property type="project" value="TreeGrafter"/>
</dbReference>
<dbReference type="GO" id="GO:0006310">
    <property type="term" value="P:DNA recombination"/>
    <property type="evidence" value="ECO:0007669"/>
    <property type="project" value="UniProtKB-KW"/>
</dbReference>
<dbReference type="InterPro" id="IPR053392">
    <property type="entry name" value="Transposase_IS30-like"/>
</dbReference>
<dbReference type="AlphaFoldDB" id="A0A1I5WD52"/>
<dbReference type="Pfam" id="PF13936">
    <property type="entry name" value="HTH_38"/>
    <property type="match status" value="1"/>
</dbReference>
<dbReference type="RefSeq" id="WP_093425703.1">
    <property type="nucleotide sequence ID" value="NZ_FOXA01000044.1"/>
</dbReference>
<dbReference type="InterPro" id="IPR012337">
    <property type="entry name" value="RNaseH-like_sf"/>
</dbReference>
<proteinExistence type="predicted"/>